<keyword evidence="2" id="KW-0472">Membrane</keyword>
<reference evidence="4" key="1">
    <citation type="submission" date="2005-09" db="EMBL/GenBank/DDBJ databases">
        <authorList>
            <person name="Mural R.J."/>
            <person name="Li P.W."/>
            <person name="Adams M.D."/>
            <person name="Amanatides P.G."/>
            <person name="Baden-Tillson H."/>
            <person name="Barnstead M."/>
            <person name="Chin S.H."/>
            <person name="Dew I."/>
            <person name="Evans C.A."/>
            <person name="Ferriera S."/>
            <person name="Flanigan M."/>
            <person name="Fosler C."/>
            <person name="Glodek A."/>
            <person name="Gu Z."/>
            <person name="Holt R.A."/>
            <person name="Jennings D."/>
            <person name="Kraft C.L."/>
            <person name="Lu F."/>
            <person name="Nguyen T."/>
            <person name="Nusskern D.R."/>
            <person name="Pfannkoch C.M."/>
            <person name="Sitter C."/>
            <person name="Sutton G.G."/>
            <person name="Venter J.C."/>
            <person name="Wang Z."/>
            <person name="Woodage T."/>
            <person name="Zheng X.H."/>
            <person name="Zhong F."/>
        </authorList>
    </citation>
    <scope>NUCLEOTIDE SEQUENCE [LARGE SCALE GENOMIC DNA]</scope>
    <source>
        <strain>BN</strain>
        <strain evidence="4">Sprague-Dawley</strain>
    </source>
</reference>
<accession>A6JRU4</accession>
<dbReference type="Proteomes" id="UP000234681">
    <property type="component" value="Chromosome 5"/>
</dbReference>
<feature type="transmembrane region" description="Helical" evidence="2">
    <location>
        <begin position="34"/>
        <end position="57"/>
    </location>
</feature>
<evidence type="ECO:0000313" key="3">
    <source>
        <dbReference type="EMBL" id="EDL97886.1"/>
    </source>
</evidence>
<gene>
    <name evidence="3" type="primary">Ppap2b</name>
    <name evidence="3" type="ORF">rCG_53524</name>
</gene>
<protein>
    <submittedName>
        <fullName evidence="3">Phosphatidic acid phosphatase type 2B, isoform CRA_c</fullName>
    </submittedName>
</protein>
<feature type="region of interest" description="Disordered" evidence="1">
    <location>
        <begin position="1"/>
        <end position="29"/>
    </location>
</feature>
<sequence>MQSYKYDKAIVPESKNGGSPALNNNPRKGGSKRVLLICLDLFCLFMALSTGPLHLAWGPAPPPPPAVHFAHDGLLHGIVTCI</sequence>
<proteinExistence type="predicted"/>
<dbReference type="AlphaFoldDB" id="A6JRU4"/>
<evidence type="ECO:0000313" key="4">
    <source>
        <dbReference type="Proteomes" id="UP000234681"/>
    </source>
</evidence>
<feature type="compositionally biased region" description="Basic and acidic residues" evidence="1">
    <location>
        <begin position="1"/>
        <end position="10"/>
    </location>
</feature>
<keyword evidence="2" id="KW-1133">Transmembrane helix</keyword>
<organism evidence="3 4">
    <name type="scientific">Rattus norvegicus</name>
    <name type="common">Rat</name>
    <dbReference type="NCBI Taxonomy" id="10116"/>
    <lineage>
        <taxon>Eukaryota</taxon>
        <taxon>Metazoa</taxon>
        <taxon>Chordata</taxon>
        <taxon>Craniata</taxon>
        <taxon>Vertebrata</taxon>
        <taxon>Euteleostomi</taxon>
        <taxon>Mammalia</taxon>
        <taxon>Eutheria</taxon>
        <taxon>Euarchontoglires</taxon>
        <taxon>Glires</taxon>
        <taxon>Rodentia</taxon>
        <taxon>Myomorpha</taxon>
        <taxon>Muroidea</taxon>
        <taxon>Muridae</taxon>
        <taxon>Murinae</taxon>
        <taxon>Rattus</taxon>
    </lineage>
</organism>
<evidence type="ECO:0000256" key="2">
    <source>
        <dbReference type="SAM" id="Phobius"/>
    </source>
</evidence>
<keyword evidence="2" id="KW-0812">Transmembrane</keyword>
<name>A6JRU4_RAT</name>
<evidence type="ECO:0000256" key="1">
    <source>
        <dbReference type="SAM" id="MobiDB-lite"/>
    </source>
</evidence>
<dbReference type="EMBL" id="CH473998">
    <property type="protein sequence ID" value="EDL97886.1"/>
    <property type="molecule type" value="Genomic_DNA"/>
</dbReference>